<dbReference type="RefSeq" id="WP_055269056.1">
    <property type="nucleotide sequence ID" value="NZ_CABMFH010000003.1"/>
</dbReference>
<keyword evidence="4" id="KW-1185">Reference proteome</keyword>
<reference evidence="1 3" key="1">
    <citation type="submission" date="2015-09" db="EMBL/GenBank/DDBJ databases">
        <authorList>
            <consortium name="Pathogen Informatics"/>
        </authorList>
    </citation>
    <scope>NUCLEOTIDE SEQUENCE [LARGE SCALE GENOMIC DNA]</scope>
    <source>
        <strain evidence="1 3">2789STDY5834846</strain>
    </source>
</reference>
<organism evidence="1 3">
    <name type="scientific">Bacteroides faecis</name>
    <dbReference type="NCBI Taxonomy" id="674529"/>
    <lineage>
        <taxon>Bacteria</taxon>
        <taxon>Pseudomonadati</taxon>
        <taxon>Bacteroidota</taxon>
        <taxon>Bacteroidia</taxon>
        <taxon>Bacteroidales</taxon>
        <taxon>Bacteroidaceae</taxon>
        <taxon>Bacteroides</taxon>
    </lineage>
</organism>
<evidence type="ECO:0000313" key="2">
    <source>
        <dbReference type="EMBL" id="UVQ76182.1"/>
    </source>
</evidence>
<dbReference type="EMBL" id="CZAE01000004">
    <property type="protein sequence ID" value="CUO80711.1"/>
    <property type="molecule type" value="Genomic_DNA"/>
</dbReference>
<dbReference type="EMBL" id="CP103141">
    <property type="protein sequence ID" value="UVQ76182.1"/>
    <property type="molecule type" value="Genomic_DNA"/>
</dbReference>
<dbReference type="AlphaFoldDB" id="A0A174I2N1"/>
<name>A0A174I2N1_9BACE</name>
<dbReference type="Proteomes" id="UP000095606">
    <property type="component" value="Unassembled WGS sequence"/>
</dbReference>
<gene>
    <name evidence="1" type="ORF">ERS852461_01161</name>
    <name evidence="2" type="ORF">NXY30_07315</name>
</gene>
<protein>
    <submittedName>
        <fullName evidence="1">Uncharacterized protein</fullName>
    </submittedName>
</protein>
<evidence type="ECO:0000313" key="3">
    <source>
        <dbReference type="Proteomes" id="UP000095606"/>
    </source>
</evidence>
<accession>A0A174I2N1</accession>
<sequence>MPKWISIDEAVHKYEVKEEDVCLWAETEAITASFTETTLIIDEESLQKFLCWHEALPTKKYIQTLEQLCMNQAEICKLSLEVIELQKRDLQHQQRTIALLEKRQAMATEQNRLNQQVITMVSDTLSKNEDGWMERLWRRIRVTEPAQNILKSKHKKKR</sequence>
<proteinExistence type="predicted"/>
<dbReference type="Proteomes" id="UP001060104">
    <property type="component" value="Chromosome"/>
</dbReference>
<accession>A0A3E5GKN9</accession>
<dbReference type="GeneID" id="69588336"/>
<evidence type="ECO:0000313" key="1">
    <source>
        <dbReference type="EMBL" id="CUO80711.1"/>
    </source>
</evidence>
<evidence type="ECO:0000313" key="4">
    <source>
        <dbReference type="Proteomes" id="UP001060104"/>
    </source>
</evidence>
<reference evidence="2" key="2">
    <citation type="submission" date="2022-08" db="EMBL/GenBank/DDBJ databases">
        <title>Genome Sequencing of Bacteroides fragilis Group Isolates with Nanopore Technology.</title>
        <authorList>
            <person name="Tisza M.J."/>
            <person name="Smith D."/>
            <person name="Dekker J.P."/>
        </authorList>
    </citation>
    <scope>NUCLEOTIDE SEQUENCE</scope>
    <source>
        <strain evidence="2">BFG-527</strain>
    </source>
</reference>